<feature type="compositionally biased region" description="Polar residues" evidence="1">
    <location>
        <begin position="14"/>
        <end position="25"/>
    </location>
</feature>
<reference evidence="2 3" key="1">
    <citation type="submission" date="2014-04" db="EMBL/GenBank/DDBJ databases">
        <authorList>
            <consortium name="DOE Joint Genome Institute"/>
            <person name="Kuo A."/>
            <person name="Kohler A."/>
            <person name="Costa M.D."/>
            <person name="Nagy L.G."/>
            <person name="Floudas D."/>
            <person name="Copeland A."/>
            <person name="Barry K.W."/>
            <person name="Cichocki N."/>
            <person name="Veneault-Fourrey C."/>
            <person name="LaButti K."/>
            <person name="Lindquist E.A."/>
            <person name="Lipzen A."/>
            <person name="Lundell T."/>
            <person name="Morin E."/>
            <person name="Murat C."/>
            <person name="Sun H."/>
            <person name="Tunlid A."/>
            <person name="Henrissat B."/>
            <person name="Grigoriev I.V."/>
            <person name="Hibbett D.S."/>
            <person name="Martin F."/>
            <person name="Nordberg H.P."/>
            <person name="Cantor M.N."/>
            <person name="Hua S.X."/>
        </authorList>
    </citation>
    <scope>NUCLEOTIDE SEQUENCE [LARGE SCALE GENOMIC DNA]</scope>
    <source>
        <strain evidence="2 3">441</strain>
    </source>
</reference>
<evidence type="ECO:0000313" key="2">
    <source>
        <dbReference type="EMBL" id="KIK24402.1"/>
    </source>
</evidence>
<proteinExistence type="predicted"/>
<evidence type="ECO:0008006" key="4">
    <source>
        <dbReference type="Google" id="ProtNLM"/>
    </source>
</evidence>
<organism evidence="2 3">
    <name type="scientific">Pisolithus microcarpus 441</name>
    <dbReference type="NCBI Taxonomy" id="765257"/>
    <lineage>
        <taxon>Eukaryota</taxon>
        <taxon>Fungi</taxon>
        <taxon>Dikarya</taxon>
        <taxon>Basidiomycota</taxon>
        <taxon>Agaricomycotina</taxon>
        <taxon>Agaricomycetes</taxon>
        <taxon>Agaricomycetidae</taxon>
        <taxon>Boletales</taxon>
        <taxon>Sclerodermatineae</taxon>
        <taxon>Pisolithaceae</taxon>
        <taxon>Pisolithus</taxon>
    </lineage>
</organism>
<keyword evidence="3" id="KW-1185">Reference proteome</keyword>
<feature type="region of interest" description="Disordered" evidence="1">
    <location>
        <begin position="1"/>
        <end position="42"/>
    </location>
</feature>
<dbReference type="EMBL" id="KN833716">
    <property type="protein sequence ID" value="KIK24402.1"/>
    <property type="molecule type" value="Genomic_DNA"/>
</dbReference>
<accession>A0A0C9ZQ39</accession>
<protein>
    <recommendedName>
        <fullName evidence="4">SAM domain-containing protein</fullName>
    </recommendedName>
</protein>
<name>A0A0C9ZQ39_9AGAM</name>
<dbReference type="HOGENOM" id="CLU_1253275_0_0_1"/>
<evidence type="ECO:0000256" key="1">
    <source>
        <dbReference type="SAM" id="MobiDB-lite"/>
    </source>
</evidence>
<dbReference type="STRING" id="765257.A0A0C9ZQ39"/>
<gene>
    <name evidence="2" type="ORF">PISMIDRAFT_98610</name>
</gene>
<dbReference type="Proteomes" id="UP000054018">
    <property type="component" value="Unassembled WGS sequence"/>
</dbReference>
<evidence type="ECO:0000313" key="3">
    <source>
        <dbReference type="Proteomes" id="UP000054018"/>
    </source>
</evidence>
<dbReference type="OrthoDB" id="3063862at2759"/>
<dbReference type="AlphaFoldDB" id="A0A0C9ZQ39"/>
<sequence length="244" mass="27061">MAHVKLLQHKCDDLSSSADRSGAENSQKKQKKKKKKTCAPKDVDIDEADRPLNKNIRALRDRWVCHKKPGCESEFCFINPLDGGTHIPLTFARLDCWAAAMLKGLATATLETPPNHKHFRMLPDDLVGQRSVLVDCRLQIENIKAAGVASHTPTVPTAPVINVNFPPELFKMFQGSHSIGERMSIQEFGSAYDLSPSLGVKLIEQGYNSMHALHFATIDDLLASGLLRGEIAQLRDAIARWVEN</sequence>
<reference evidence="3" key="2">
    <citation type="submission" date="2015-01" db="EMBL/GenBank/DDBJ databases">
        <title>Evolutionary Origins and Diversification of the Mycorrhizal Mutualists.</title>
        <authorList>
            <consortium name="DOE Joint Genome Institute"/>
            <consortium name="Mycorrhizal Genomics Consortium"/>
            <person name="Kohler A."/>
            <person name="Kuo A."/>
            <person name="Nagy L.G."/>
            <person name="Floudas D."/>
            <person name="Copeland A."/>
            <person name="Barry K.W."/>
            <person name="Cichocki N."/>
            <person name="Veneault-Fourrey C."/>
            <person name="LaButti K."/>
            <person name="Lindquist E.A."/>
            <person name="Lipzen A."/>
            <person name="Lundell T."/>
            <person name="Morin E."/>
            <person name="Murat C."/>
            <person name="Riley R."/>
            <person name="Ohm R."/>
            <person name="Sun H."/>
            <person name="Tunlid A."/>
            <person name="Henrissat B."/>
            <person name="Grigoriev I.V."/>
            <person name="Hibbett D.S."/>
            <person name="Martin F."/>
        </authorList>
    </citation>
    <scope>NUCLEOTIDE SEQUENCE [LARGE SCALE GENOMIC DNA]</scope>
    <source>
        <strain evidence="3">441</strain>
    </source>
</reference>
<feature type="compositionally biased region" description="Basic residues" evidence="1">
    <location>
        <begin position="28"/>
        <end position="38"/>
    </location>
</feature>